<dbReference type="InterPro" id="IPR017441">
    <property type="entry name" value="Protein_kinase_ATP_BS"/>
</dbReference>
<name>A0A935TCG0_9PROT</name>
<feature type="binding site" evidence="5">
    <location>
        <position position="36"/>
    </location>
    <ligand>
        <name>ATP</name>
        <dbReference type="ChEBI" id="CHEBI:30616"/>
    </ligand>
</feature>
<keyword evidence="4" id="KW-0142">cGMP-binding</keyword>
<dbReference type="InterPro" id="IPR018490">
    <property type="entry name" value="cNMP-bd_dom_sf"/>
</dbReference>
<dbReference type="Pfam" id="PF00069">
    <property type="entry name" value="Pkinase"/>
    <property type="match status" value="1"/>
</dbReference>
<dbReference type="PROSITE" id="PS50042">
    <property type="entry name" value="CNMP_BINDING_3"/>
    <property type="match status" value="1"/>
</dbReference>
<dbReference type="Pfam" id="PF00027">
    <property type="entry name" value="cNMP_binding"/>
    <property type="match status" value="1"/>
</dbReference>
<dbReference type="InterPro" id="IPR011009">
    <property type="entry name" value="Kinase-like_dom_sf"/>
</dbReference>
<proteinExistence type="predicted"/>
<dbReference type="PROSITE" id="PS50011">
    <property type="entry name" value="PROTEIN_KINASE_DOM"/>
    <property type="match status" value="1"/>
</dbReference>
<evidence type="ECO:0000313" key="8">
    <source>
        <dbReference type="EMBL" id="MBK7955209.1"/>
    </source>
</evidence>
<dbReference type="GO" id="GO:0004674">
    <property type="term" value="F:protein serine/threonine kinase activity"/>
    <property type="evidence" value="ECO:0007669"/>
    <property type="project" value="InterPro"/>
</dbReference>
<comment type="caution">
    <text evidence="8">The sequence shown here is derived from an EMBL/GenBank/DDBJ whole genome shotgun (WGS) entry which is preliminary data.</text>
</comment>
<dbReference type="InterPro" id="IPR045269">
    <property type="entry name" value="Atg1-like"/>
</dbReference>
<dbReference type="Gene3D" id="2.60.120.10">
    <property type="entry name" value="Jelly Rolls"/>
    <property type="match status" value="1"/>
</dbReference>
<gene>
    <name evidence="8" type="ORF">IPK02_15370</name>
</gene>
<dbReference type="CDD" id="cd00038">
    <property type="entry name" value="CAP_ED"/>
    <property type="match status" value="1"/>
</dbReference>
<protein>
    <submittedName>
        <fullName evidence="8">Protein kinase</fullName>
    </submittedName>
</protein>
<reference evidence="8 9" key="1">
    <citation type="submission" date="2020-10" db="EMBL/GenBank/DDBJ databases">
        <title>Connecting structure to function with the recovery of over 1000 high-quality activated sludge metagenome-assembled genomes encoding full-length rRNA genes using long-read sequencing.</title>
        <authorList>
            <person name="Singleton C.M."/>
            <person name="Petriglieri F."/>
            <person name="Kristensen J.M."/>
            <person name="Kirkegaard R.H."/>
            <person name="Michaelsen T.Y."/>
            <person name="Andersen M.H."/>
            <person name="Karst S.M."/>
            <person name="Dueholm M.S."/>
            <person name="Nielsen P.H."/>
            <person name="Albertsen M."/>
        </authorList>
    </citation>
    <scope>NUCLEOTIDE SEQUENCE [LARGE SCALE GENOMIC DNA]</scope>
    <source>
        <strain evidence="8">Fred_18-Q3-R57-64_BAT3C.720</strain>
    </source>
</reference>
<dbReference type="GO" id="GO:0005737">
    <property type="term" value="C:cytoplasm"/>
    <property type="evidence" value="ECO:0007669"/>
    <property type="project" value="TreeGrafter"/>
</dbReference>
<dbReference type="PROSITE" id="PS00888">
    <property type="entry name" value="CNMP_BINDING_1"/>
    <property type="match status" value="1"/>
</dbReference>
<evidence type="ECO:0000259" key="7">
    <source>
        <dbReference type="PROSITE" id="PS50042"/>
    </source>
</evidence>
<feature type="domain" description="Protein kinase" evidence="6">
    <location>
        <begin position="7"/>
        <end position="270"/>
    </location>
</feature>
<keyword evidence="8" id="KW-0418">Kinase</keyword>
<dbReference type="InterPro" id="IPR014710">
    <property type="entry name" value="RmlC-like_jellyroll"/>
</dbReference>
<dbReference type="InterPro" id="IPR000595">
    <property type="entry name" value="cNMP-bd_dom"/>
</dbReference>
<dbReference type="PROSITE" id="PS00107">
    <property type="entry name" value="PROTEIN_KINASE_ATP"/>
    <property type="match status" value="1"/>
</dbReference>
<dbReference type="EMBL" id="JADJOT010000010">
    <property type="protein sequence ID" value="MBK7955209.1"/>
    <property type="molecule type" value="Genomic_DNA"/>
</dbReference>
<dbReference type="PROSITE" id="PS00108">
    <property type="entry name" value="PROTEIN_KINASE_ST"/>
    <property type="match status" value="1"/>
</dbReference>
<evidence type="ECO:0000256" key="5">
    <source>
        <dbReference type="PROSITE-ProRule" id="PRU10141"/>
    </source>
</evidence>
<dbReference type="Gene3D" id="3.30.200.20">
    <property type="entry name" value="Phosphorylase Kinase, domain 1"/>
    <property type="match status" value="1"/>
</dbReference>
<dbReference type="Gene3D" id="1.10.510.10">
    <property type="entry name" value="Transferase(Phosphotransferase) domain 1"/>
    <property type="match status" value="1"/>
</dbReference>
<keyword evidence="1" id="KW-0140">cGMP</keyword>
<dbReference type="GO" id="GO:0005524">
    <property type="term" value="F:ATP binding"/>
    <property type="evidence" value="ECO:0007669"/>
    <property type="project" value="UniProtKB-UniRule"/>
</dbReference>
<keyword evidence="2 5" id="KW-0547">Nucleotide-binding</keyword>
<dbReference type="CDD" id="cd14014">
    <property type="entry name" value="STKc_PknB_like"/>
    <property type="match status" value="1"/>
</dbReference>
<feature type="domain" description="Cyclic nucleotide-binding" evidence="7">
    <location>
        <begin position="299"/>
        <end position="397"/>
    </location>
</feature>
<evidence type="ECO:0000259" key="6">
    <source>
        <dbReference type="PROSITE" id="PS50011"/>
    </source>
</evidence>
<keyword evidence="8" id="KW-0808">Transferase</keyword>
<dbReference type="PANTHER" id="PTHR24348:SF68">
    <property type="entry name" value="SERINE_THREONINE-PROTEIN KINASE ATG1C"/>
    <property type="match status" value="1"/>
</dbReference>
<evidence type="ECO:0000256" key="2">
    <source>
        <dbReference type="ARBA" id="ARBA00022741"/>
    </source>
</evidence>
<evidence type="ECO:0000256" key="4">
    <source>
        <dbReference type="ARBA" id="ARBA00022992"/>
    </source>
</evidence>
<evidence type="ECO:0000256" key="1">
    <source>
        <dbReference type="ARBA" id="ARBA00022535"/>
    </source>
</evidence>
<keyword evidence="3 5" id="KW-0067">ATP-binding</keyword>
<dbReference type="InterPro" id="IPR008271">
    <property type="entry name" value="Ser/Thr_kinase_AS"/>
</dbReference>
<evidence type="ECO:0000313" key="9">
    <source>
        <dbReference type="Proteomes" id="UP000706151"/>
    </source>
</evidence>
<organism evidence="8 9">
    <name type="scientific">Candidatus Accumulibacter affinis</name>
    <dbReference type="NCBI Taxonomy" id="2954384"/>
    <lineage>
        <taxon>Bacteria</taxon>
        <taxon>Pseudomonadati</taxon>
        <taxon>Pseudomonadota</taxon>
        <taxon>Betaproteobacteria</taxon>
        <taxon>Candidatus Accumulibacter</taxon>
    </lineage>
</organism>
<dbReference type="AlphaFoldDB" id="A0A935TCG0"/>
<dbReference type="InterPro" id="IPR018488">
    <property type="entry name" value="cNMP-bd_CS"/>
</dbReference>
<sequence>MNRIGKYELVREIGHGASSTVYLGNDPFAKRQVAVKVAFPEILRDPKRGRLYTQLFVNEAALIGKLSHPHIVQTYDAVVDDHLCYIVMEYVAGGTLEAACTAGRLLPIERVVEIIFKCTRALDFAVRSGIIHRDIKPANILFASTDPNEGEIKISDFGAAIIGSPERTLVPGIGSPAYMSPQQVKDQTLDHQTDIYSLGVVMYQLLTGQLPFQARNSYDLIYQIINTEPRAPSLLRSDVAASLDAIVARAMSKKVENRYTSWTEFAHHLTQAFRGGSLNMPADHMADLEKFDTLRSFTFFADFSDVEIWEVVRFSQWSRFSPGEVIIEDGQTGDCFYFLAEGELKVLKNGMILDLLTTGECFGEMAVIGKGTSRRGADIIALTAAKLVRVTEGALQKSSGACRMHFYQSFLAVLSERLTSANVRLVSF</sequence>
<dbReference type="GO" id="GO:0030553">
    <property type="term" value="F:cGMP binding"/>
    <property type="evidence" value="ECO:0007669"/>
    <property type="project" value="UniProtKB-KW"/>
</dbReference>
<evidence type="ECO:0000256" key="3">
    <source>
        <dbReference type="ARBA" id="ARBA00022840"/>
    </source>
</evidence>
<dbReference type="SUPFAM" id="SSF51206">
    <property type="entry name" value="cAMP-binding domain-like"/>
    <property type="match status" value="1"/>
</dbReference>
<dbReference type="SMART" id="SM00100">
    <property type="entry name" value="cNMP"/>
    <property type="match status" value="1"/>
</dbReference>
<dbReference type="InterPro" id="IPR000719">
    <property type="entry name" value="Prot_kinase_dom"/>
</dbReference>
<accession>A0A935TCG0</accession>
<dbReference type="SUPFAM" id="SSF56112">
    <property type="entry name" value="Protein kinase-like (PK-like)"/>
    <property type="match status" value="1"/>
</dbReference>
<dbReference type="SMART" id="SM00220">
    <property type="entry name" value="S_TKc"/>
    <property type="match status" value="1"/>
</dbReference>
<dbReference type="PANTHER" id="PTHR24348">
    <property type="entry name" value="SERINE/THREONINE-PROTEIN KINASE UNC-51-RELATED"/>
    <property type="match status" value="1"/>
</dbReference>
<dbReference type="Proteomes" id="UP000706151">
    <property type="component" value="Unassembled WGS sequence"/>
</dbReference>